<evidence type="ECO:0000313" key="2">
    <source>
        <dbReference type="EMBL" id="THV51478.1"/>
    </source>
</evidence>
<gene>
    <name evidence="2" type="ORF">BGAL_0109g00050</name>
</gene>
<dbReference type="AlphaFoldDB" id="A0A4S8R173"/>
<comment type="caution">
    <text evidence="2">The sequence shown here is derived from an EMBL/GenBank/DDBJ whole genome shotgun (WGS) entry which is preliminary data.</text>
</comment>
<feature type="region of interest" description="Disordered" evidence="1">
    <location>
        <begin position="1"/>
        <end position="55"/>
    </location>
</feature>
<name>A0A4S8R173_9HELO</name>
<keyword evidence="3" id="KW-1185">Reference proteome</keyword>
<organism evidence="2 3">
    <name type="scientific">Botrytis galanthina</name>
    <dbReference type="NCBI Taxonomy" id="278940"/>
    <lineage>
        <taxon>Eukaryota</taxon>
        <taxon>Fungi</taxon>
        <taxon>Dikarya</taxon>
        <taxon>Ascomycota</taxon>
        <taxon>Pezizomycotina</taxon>
        <taxon>Leotiomycetes</taxon>
        <taxon>Helotiales</taxon>
        <taxon>Sclerotiniaceae</taxon>
        <taxon>Botrytis</taxon>
    </lineage>
</organism>
<reference evidence="2 3" key="1">
    <citation type="submission" date="2017-12" db="EMBL/GenBank/DDBJ databases">
        <title>Comparative genomics of Botrytis spp.</title>
        <authorList>
            <person name="Valero-Jimenez C.A."/>
            <person name="Tapia P."/>
            <person name="Veloso J."/>
            <person name="Silva-Moreno E."/>
            <person name="Staats M."/>
            <person name="Valdes J.H."/>
            <person name="Van Kan J.A.L."/>
        </authorList>
    </citation>
    <scope>NUCLEOTIDE SEQUENCE [LARGE SCALE GENOMIC DNA]</scope>
    <source>
        <strain evidence="2 3">MUCL435</strain>
    </source>
</reference>
<evidence type="ECO:0000313" key="3">
    <source>
        <dbReference type="Proteomes" id="UP000308671"/>
    </source>
</evidence>
<dbReference type="EMBL" id="PQXL01000109">
    <property type="protein sequence ID" value="THV51478.1"/>
    <property type="molecule type" value="Genomic_DNA"/>
</dbReference>
<dbReference type="OrthoDB" id="10306818at2759"/>
<feature type="compositionally biased region" description="Polar residues" evidence="1">
    <location>
        <begin position="15"/>
        <end position="35"/>
    </location>
</feature>
<sequence length="69" mass="8063">MSIDIDHLPTPQSPHPKQNTPRSRNTKIPQKQGPDQITRDRHKYRKGLSDEATGRTGVLRKRRVMWADY</sequence>
<accession>A0A4S8R173</accession>
<evidence type="ECO:0000256" key="1">
    <source>
        <dbReference type="SAM" id="MobiDB-lite"/>
    </source>
</evidence>
<protein>
    <submittedName>
        <fullName evidence="2">Uncharacterized protein</fullName>
    </submittedName>
</protein>
<dbReference type="Proteomes" id="UP000308671">
    <property type="component" value="Unassembled WGS sequence"/>
</dbReference>
<proteinExistence type="predicted"/>